<comment type="caution">
    <text evidence="1">The sequence shown here is derived from an EMBL/GenBank/DDBJ whole genome shotgun (WGS) entry which is preliminary data.</text>
</comment>
<evidence type="ECO:0000313" key="1">
    <source>
        <dbReference type="EMBL" id="GGB55275.1"/>
    </source>
</evidence>
<evidence type="ECO:0008006" key="3">
    <source>
        <dbReference type="Google" id="ProtNLM"/>
    </source>
</evidence>
<organism evidence="1 2">
    <name type="scientific">Oceanisphaera marina</name>
    <dbReference type="NCBI Taxonomy" id="2017550"/>
    <lineage>
        <taxon>Bacteria</taxon>
        <taxon>Pseudomonadati</taxon>
        <taxon>Pseudomonadota</taxon>
        <taxon>Gammaproteobacteria</taxon>
        <taxon>Aeromonadales</taxon>
        <taxon>Aeromonadaceae</taxon>
        <taxon>Oceanisphaera</taxon>
    </lineage>
</organism>
<evidence type="ECO:0000313" key="2">
    <source>
        <dbReference type="Proteomes" id="UP000646152"/>
    </source>
</evidence>
<accession>A0ABQ1J1U7</accession>
<gene>
    <name evidence="1" type="ORF">GCM10011502_30270</name>
</gene>
<dbReference type="EMBL" id="BMKE01000051">
    <property type="protein sequence ID" value="GGB55275.1"/>
    <property type="molecule type" value="Genomic_DNA"/>
</dbReference>
<name>A0ABQ1J1U7_9GAMM</name>
<dbReference type="Proteomes" id="UP000646152">
    <property type="component" value="Unassembled WGS sequence"/>
</dbReference>
<proteinExistence type="predicted"/>
<sequence>MESIDELVYKLAAIIDENAEGNGFVRTFKVDVVEKEWNKLNSGVCFKKVLTKLISRNQVGIVGKNTCEIRDIDRTD</sequence>
<dbReference type="RefSeq" id="WP_188630980.1">
    <property type="nucleotide sequence ID" value="NZ_BMKE01000051.1"/>
</dbReference>
<protein>
    <recommendedName>
        <fullName evidence="3">HTH OST-type domain-containing protein</fullName>
    </recommendedName>
</protein>
<keyword evidence="2" id="KW-1185">Reference proteome</keyword>
<reference evidence="2" key="1">
    <citation type="journal article" date="2019" name="Int. J. Syst. Evol. Microbiol.">
        <title>The Global Catalogue of Microorganisms (GCM) 10K type strain sequencing project: providing services to taxonomists for standard genome sequencing and annotation.</title>
        <authorList>
            <consortium name="The Broad Institute Genomics Platform"/>
            <consortium name="The Broad Institute Genome Sequencing Center for Infectious Disease"/>
            <person name="Wu L."/>
            <person name="Ma J."/>
        </authorList>
    </citation>
    <scope>NUCLEOTIDE SEQUENCE [LARGE SCALE GENOMIC DNA]</scope>
    <source>
        <strain evidence="2">CGMCC 1.15923</strain>
    </source>
</reference>